<organism evidence="1 2">
    <name type="scientific">Clunio marinus</name>
    <dbReference type="NCBI Taxonomy" id="568069"/>
    <lineage>
        <taxon>Eukaryota</taxon>
        <taxon>Metazoa</taxon>
        <taxon>Ecdysozoa</taxon>
        <taxon>Arthropoda</taxon>
        <taxon>Hexapoda</taxon>
        <taxon>Insecta</taxon>
        <taxon>Pterygota</taxon>
        <taxon>Neoptera</taxon>
        <taxon>Endopterygota</taxon>
        <taxon>Diptera</taxon>
        <taxon>Nematocera</taxon>
        <taxon>Chironomoidea</taxon>
        <taxon>Chironomidae</taxon>
        <taxon>Clunio</taxon>
    </lineage>
</organism>
<protein>
    <submittedName>
        <fullName evidence="1">CLUMA_CG014065, isoform A</fullName>
    </submittedName>
</protein>
<reference evidence="1 2" key="1">
    <citation type="submission" date="2015-04" db="EMBL/GenBank/DDBJ databases">
        <authorList>
            <person name="Syromyatnikov M.Y."/>
            <person name="Popov V.N."/>
        </authorList>
    </citation>
    <scope>NUCLEOTIDE SEQUENCE [LARGE SCALE GENOMIC DNA]</scope>
</reference>
<dbReference type="AlphaFoldDB" id="A0A1J1INZ8"/>
<dbReference type="Proteomes" id="UP000183832">
    <property type="component" value="Unassembled WGS sequence"/>
</dbReference>
<dbReference type="EMBL" id="CVRI01000054">
    <property type="protein sequence ID" value="CRL00814.1"/>
    <property type="molecule type" value="Genomic_DNA"/>
</dbReference>
<name>A0A1J1INZ8_9DIPT</name>
<evidence type="ECO:0000313" key="1">
    <source>
        <dbReference type="EMBL" id="CRL00814.1"/>
    </source>
</evidence>
<gene>
    <name evidence="1" type="ORF">CLUMA_CG014065</name>
</gene>
<evidence type="ECO:0000313" key="2">
    <source>
        <dbReference type="Proteomes" id="UP000183832"/>
    </source>
</evidence>
<accession>A0A1J1INZ8</accession>
<sequence>MAMIGGQLAHPTPLQNNYCNGLVQPSLIMNHHVDCQEDIHPILATNITGQTGNHFFAIMKKNIYNCIQKHFKSH</sequence>
<keyword evidence="2" id="KW-1185">Reference proteome</keyword>
<proteinExistence type="predicted"/>
<dbReference type="OrthoDB" id="125004at2759"/>